<name>A0AAQ3TGE2_PASNO</name>
<protein>
    <submittedName>
        <fullName evidence="8">Uncharacterized protein</fullName>
    </submittedName>
</protein>
<dbReference type="GO" id="GO:0016020">
    <property type="term" value="C:membrane"/>
    <property type="evidence" value="ECO:0007669"/>
    <property type="project" value="UniProtKB-SubCell"/>
</dbReference>
<evidence type="ECO:0000256" key="6">
    <source>
        <dbReference type="ARBA" id="ARBA00023180"/>
    </source>
</evidence>
<evidence type="ECO:0000256" key="3">
    <source>
        <dbReference type="ARBA" id="ARBA00022729"/>
    </source>
</evidence>
<proteinExistence type="predicted"/>
<dbReference type="PANTHER" id="PTHR48061">
    <property type="entry name" value="LEUCINE-RICH REPEAT RECEPTOR PROTEIN KINASE EMS1-LIKE-RELATED"/>
    <property type="match status" value="1"/>
</dbReference>
<accession>A0AAQ3TGE2</accession>
<evidence type="ECO:0000256" key="1">
    <source>
        <dbReference type="ARBA" id="ARBA00004479"/>
    </source>
</evidence>
<dbReference type="SUPFAM" id="SSF52058">
    <property type="entry name" value="L domain-like"/>
    <property type="match status" value="1"/>
</dbReference>
<evidence type="ECO:0000256" key="7">
    <source>
        <dbReference type="SAM" id="MobiDB-lite"/>
    </source>
</evidence>
<evidence type="ECO:0000256" key="5">
    <source>
        <dbReference type="ARBA" id="ARBA00023136"/>
    </source>
</evidence>
<keyword evidence="6" id="KW-0325">Glycoprotein</keyword>
<reference evidence="8 9" key="1">
    <citation type="submission" date="2024-02" db="EMBL/GenBank/DDBJ databases">
        <title>High-quality chromosome-scale genome assembly of Pensacola bahiagrass (Paspalum notatum Flugge var. saurae).</title>
        <authorList>
            <person name="Vega J.M."/>
            <person name="Podio M."/>
            <person name="Orjuela J."/>
            <person name="Siena L.A."/>
            <person name="Pessino S.C."/>
            <person name="Combes M.C."/>
            <person name="Mariac C."/>
            <person name="Albertini E."/>
            <person name="Pupilli F."/>
            <person name="Ortiz J.P.A."/>
            <person name="Leblanc O."/>
        </authorList>
    </citation>
    <scope>NUCLEOTIDE SEQUENCE [LARGE SCALE GENOMIC DNA]</scope>
    <source>
        <strain evidence="8">R1</strain>
        <tissue evidence="8">Leaf</tissue>
    </source>
</reference>
<feature type="region of interest" description="Disordered" evidence="7">
    <location>
        <begin position="207"/>
        <end position="227"/>
    </location>
</feature>
<gene>
    <name evidence="8" type="ORF">U9M48_020861</name>
</gene>
<dbReference type="Pfam" id="PF00560">
    <property type="entry name" value="LRR_1"/>
    <property type="match status" value="1"/>
</dbReference>
<dbReference type="InterPro" id="IPR032675">
    <property type="entry name" value="LRR_dom_sf"/>
</dbReference>
<dbReference type="AlphaFoldDB" id="A0AAQ3TGE2"/>
<dbReference type="Gene3D" id="3.80.10.10">
    <property type="entry name" value="Ribonuclease Inhibitor"/>
    <property type="match status" value="1"/>
</dbReference>
<evidence type="ECO:0000313" key="9">
    <source>
        <dbReference type="Proteomes" id="UP001341281"/>
    </source>
</evidence>
<organism evidence="8 9">
    <name type="scientific">Paspalum notatum var. saurae</name>
    <dbReference type="NCBI Taxonomy" id="547442"/>
    <lineage>
        <taxon>Eukaryota</taxon>
        <taxon>Viridiplantae</taxon>
        <taxon>Streptophyta</taxon>
        <taxon>Embryophyta</taxon>
        <taxon>Tracheophyta</taxon>
        <taxon>Spermatophyta</taxon>
        <taxon>Magnoliopsida</taxon>
        <taxon>Liliopsida</taxon>
        <taxon>Poales</taxon>
        <taxon>Poaceae</taxon>
        <taxon>PACMAD clade</taxon>
        <taxon>Panicoideae</taxon>
        <taxon>Andropogonodae</taxon>
        <taxon>Paspaleae</taxon>
        <taxon>Paspalinae</taxon>
        <taxon>Paspalum</taxon>
    </lineage>
</organism>
<evidence type="ECO:0000256" key="2">
    <source>
        <dbReference type="ARBA" id="ARBA00022692"/>
    </source>
</evidence>
<dbReference type="InterPro" id="IPR046956">
    <property type="entry name" value="RLP23-like"/>
</dbReference>
<sequence>MDLGYRDLQSRRLHPSLFNLTALTSLTLAGNDFMGATLPSAGFEQLTEMVHLDFGYANFFGQIPAGIGIARLKNLVTLDFPQMGVLPKLQVLALRSNQFFGTIGSLPENVRVMNHFSSLQILNLASNNFSGSLPEEWFTKLRSIIGTDNDVGQAIGGNPTGINLSYFSRLVDLPYNNLTGRIPQENQFLSFSSNSFEGNPDLCGSQVSKKCDNRGSSSTTPRADHAKSNGLWQDRLDSILLFALLVADLE</sequence>
<comment type="subcellular location">
    <subcellularLocation>
        <location evidence="1">Membrane</location>
        <topology evidence="1">Single-pass type I membrane protein</topology>
    </subcellularLocation>
</comment>
<evidence type="ECO:0000256" key="4">
    <source>
        <dbReference type="ARBA" id="ARBA00022989"/>
    </source>
</evidence>
<keyword evidence="4" id="KW-1133">Transmembrane helix</keyword>
<dbReference type="InterPro" id="IPR001611">
    <property type="entry name" value="Leu-rich_rpt"/>
</dbReference>
<dbReference type="Proteomes" id="UP001341281">
    <property type="component" value="Chromosome 04"/>
</dbReference>
<dbReference type="PANTHER" id="PTHR48061:SF44">
    <property type="entry name" value="LEUCINE-RICH REPEAT-CONTAINING N-TERMINAL PLANT-TYPE DOMAIN-CONTAINING PROTEIN"/>
    <property type="match status" value="1"/>
</dbReference>
<dbReference type="EMBL" id="CP144748">
    <property type="protein sequence ID" value="WVZ72394.1"/>
    <property type="molecule type" value="Genomic_DNA"/>
</dbReference>
<keyword evidence="9" id="KW-1185">Reference proteome</keyword>
<keyword evidence="2" id="KW-0812">Transmembrane</keyword>
<keyword evidence="3" id="KW-0732">Signal</keyword>
<keyword evidence="5" id="KW-0472">Membrane</keyword>
<evidence type="ECO:0000313" key="8">
    <source>
        <dbReference type="EMBL" id="WVZ72394.1"/>
    </source>
</evidence>